<dbReference type="Proteomes" id="UP000638648">
    <property type="component" value="Unassembled WGS sequence"/>
</dbReference>
<evidence type="ECO:0000313" key="2">
    <source>
        <dbReference type="EMBL" id="MBE1608475.1"/>
    </source>
</evidence>
<proteinExistence type="predicted"/>
<keyword evidence="1" id="KW-0472">Membrane</keyword>
<sequence length="218" mass="23895">MTEIFSTVASWVHAAAWGSVGDWVSGVGTVLAVIVALGIARKDWRRSDAERRDAEASQARLIVTSVKHQETGTGRWTDVTVTNHSEYPLPLLRLGSVLARAPHDGGTFSLRGSSPIRQVLEPHGFATWSVEVVDKNAKKVGWPAEFDVFISFTDHAGREWSRCNLDQPKRQLPDGFLASWRPGASGWSLGQRLRLSKGLRQYIEDVEDKPGPPLGGTG</sequence>
<gene>
    <name evidence="2" type="ORF">HEB94_005323</name>
</gene>
<reference evidence="2" key="1">
    <citation type="submission" date="2020-10" db="EMBL/GenBank/DDBJ databases">
        <title>Sequencing the genomes of 1000 actinobacteria strains.</title>
        <authorList>
            <person name="Klenk H.-P."/>
        </authorList>
    </citation>
    <scope>NUCLEOTIDE SEQUENCE</scope>
    <source>
        <strain evidence="2">DSM 45354</strain>
    </source>
</reference>
<keyword evidence="3" id="KW-1185">Reference proteome</keyword>
<feature type="transmembrane region" description="Helical" evidence="1">
    <location>
        <begin position="20"/>
        <end position="40"/>
    </location>
</feature>
<evidence type="ECO:0000256" key="1">
    <source>
        <dbReference type="SAM" id="Phobius"/>
    </source>
</evidence>
<comment type="caution">
    <text evidence="2">The sequence shown here is derived from an EMBL/GenBank/DDBJ whole genome shotgun (WGS) entry which is preliminary data.</text>
</comment>
<dbReference type="RefSeq" id="WP_192752246.1">
    <property type="nucleotide sequence ID" value="NZ_BAABJL010000097.1"/>
</dbReference>
<keyword evidence="1" id="KW-1133">Transmembrane helix</keyword>
<dbReference type="EMBL" id="JADBEM010000001">
    <property type="protein sequence ID" value="MBE1608475.1"/>
    <property type="molecule type" value="Genomic_DNA"/>
</dbReference>
<protein>
    <submittedName>
        <fullName evidence="2">Uncharacterized protein</fullName>
    </submittedName>
</protein>
<name>A0A927RDT1_9ACTN</name>
<accession>A0A927RDT1</accession>
<organism evidence="2 3">
    <name type="scientific">Actinopolymorpha pittospori</name>
    <dbReference type="NCBI Taxonomy" id="648752"/>
    <lineage>
        <taxon>Bacteria</taxon>
        <taxon>Bacillati</taxon>
        <taxon>Actinomycetota</taxon>
        <taxon>Actinomycetes</taxon>
        <taxon>Propionibacteriales</taxon>
        <taxon>Actinopolymorphaceae</taxon>
        <taxon>Actinopolymorpha</taxon>
    </lineage>
</organism>
<keyword evidence="1" id="KW-0812">Transmembrane</keyword>
<evidence type="ECO:0000313" key="3">
    <source>
        <dbReference type="Proteomes" id="UP000638648"/>
    </source>
</evidence>
<dbReference type="AlphaFoldDB" id="A0A927RDT1"/>